<comment type="caution">
    <text evidence="1">The sequence shown here is derived from an EMBL/GenBank/DDBJ whole genome shotgun (WGS) entry which is preliminary data.</text>
</comment>
<name>A0ABT0FZH9_9ACTN</name>
<gene>
    <name evidence="1" type="ORF">MF672_028700</name>
</gene>
<evidence type="ECO:0000313" key="1">
    <source>
        <dbReference type="EMBL" id="MCK2217744.1"/>
    </source>
</evidence>
<dbReference type="NCBIfam" id="TIGR00654">
    <property type="entry name" value="PhzF_family"/>
    <property type="match status" value="1"/>
</dbReference>
<dbReference type="PANTHER" id="PTHR13774:SF32">
    <property type="entry name" value="ANTISENSE-ENHANCING SEQUENCE 1"/>
    <property type="match status" value="1"/>
</dbReference>
<dbReference type="Proteomes" id="UP001317259">
    <property type="component" value="Unassembled WGS sequence"/>
</dbReference>
<dbReference type="SUPFAM" id="SSF54506">
    <property type="entry name" value="Diaminopimelate epimerase-like"/>
    <property type="match status" value="1"/>
</dbReference>
<dbReference type="Pfam" id="PF02567">
    <property type="entry name" value="PhzC-PhzF"/>
    <property type="match status" value="1"/>
</dbReference>
<sequence>MSRPFTQVDVFTTTPYHGNALAVVLAADGLGTEEMRRFAAWTNLSETTFVLPPEDPRADYRVRIFTPSQELPFAGHPTLGTCHAWLEAGGTPREPGEIVQECGAGLVRVRRTGGGLAFKAPPLIRSGPVEEELLARIVASLGIAREDVVDAEWADNGPGWVALLLADAASVLALRPGTVPCDVGVAGPHPDGAECAYEVRAFFPLQGATVEDPVTGSLNASLAQWLLRTGRVKAPYTAAQGTALGRSGRVRISTGDDGEVWVGGSSVTCVTGTVTL</sequence>
<accession>A0ABT0FZH9</accession>
<organism evidence="1 2">
    <name type="scientific">Actinomadura luzonensis</name>
    <dbReference type="NCBI Taxonomy" id="2805427"/>
    <lineage>
        <taxon>Bacteria</taxon>
        <taxon>Bacillati</taxon>
        <taxon>Actinomycetota</taxon>
        <taxon>Actinomycetes</taxon>
        <taxon>Streptosporangiales</taxon>
        <taxon>Thermomonosporaceae</taxon>
        <taxon>Actinomadura</taxon>
    </lineage>
</organism>
<dbReference type="PANTHER" id="PTHR13774">
    <property type="entry name" value="PHENAZINE BIOSYNTHESIS PROTEIN"/>
    <property type="match status" value="1"/>
</dbReference>
<evidence type="ECO:0000313" key="2">
    <source>
        <dbReference type="Proteomes" id="UP001317259"/>
    </source>
</evidence>
<dbReference type="PIRSF" id="PIRSF016184">
    <property type="entry name" value="PhzC_PhzF"/>
    <property type="match status" value="1"/>
</dbReference>
<keyword evidence="2" id="KW-1185">Reference proteome</keyword>
<reference evidence="1 2" key="1">
    <citation type="submission" date="2022-04" db="EMBL/GenBank/DDBJ databases">
        <title>Genome draft of Actinomadura sp. ATCC 31491.</title>
        <authorList>
            <person name="Shi X."/>
            <person name="Du Y."/>
        </authorList>
    </citation>
    <scope>NUCLEOTIDE SEQUENCE [LARGE SCALE GENOMIC DNA]</scope>
    <source>
        <strain evidence="1 2">ATCC 31491</strain>
    </source>
</reference>
<protein>
    <submittedName>
        <fullName evidence="1">PhzF family phenazine biosynthesis protein</fullName>
    </submittedName>
</protein>
<dbReference type="EMBL" id="JAKRKC020000001">
    <property type="protein sequence ID" value="MCK2217744.1"/>
    <property type="molecule type" value="Genomic_DNA"/>
</dbReference>
<dbReference type="Gene3D" id="3.10.310.10">
    <property type="entry name" value="Diaminopimelate Epimerase, Chain A, domain 1"/>
    <property type="match status" value="2"/>
</dbReference>
<dbReference type="InterPro" id="IPR003719">
    <property type="entry name" value="Phenazine_PhzF-like"/>
</dbReference>
<dbReference type="RefSeq" id="WP_242378663.1">
    <property type="nucleotide sequence ID" value="NZ_JAKRKC020000001.1"/>
</dbReference>
<proteinExistence type="predicted"/>